<accession>A0AAF0UVP7</accession>
<keyword evidence="7 14" id="KW-0863">Zinc-finger</keyword>
<keyword evidence="10" id="KW-0347">Helicase</keyword>
<protein>
    <recommendedName>
        <fullName evidence="2">RNA helicase</fullName>
        <ecNumber evidence="2">3.6.4.13</ecNumber>
    </recommendedName>
</protein>
<evidence type="ECO:0000256" key="8">
    <source>
        <dbReference type="ARBA" id="ARBA00022786"/>
    </source>
</evidence>
<evidence type="ECO:0000259" key="17">
    <source>
        <dbReference type="PROSITE" id="PS51194"/>
    </source>
</evidence>
<organism evidence="19 20">
    <name type="scientific">Solanum verrucosum</name>
    <dbReference type="NCBI Taxonomy" id="315347"/>
    <lineage>
        <taxon>Eukaryota</taxon>
        <taxon>Viridiplantae</taxon>
        <taxon>Streptophyta</taxon>
        <taxon>Embryophyta</taxon>
        <taxon>Tracheophyta</taxon>
        <taxon>Spermatophyta</taxon>
        <taxon>Magnoliopsida</taxon>
        <taxon>eudicotyledons</taxon>
        <taxon>Gunneridae</taxon>
        <taxon>Pentapetalae</taxon>
        <taxon>asterids</taxon>
        <taxon>lamiids</taxon>
        <taxon>Solanales</taxon>
        <taxon>Solanaceae</taxon>
        <taxon>Solanoideae</taxon>
        <taxon>Solaneae</taxon>
        <taxon>Solanum</taxon>
    </lineage>
</organism>
<dbReference type="Pfam" id="PF24641">
    <property type="entry name" value="KH_DEAH11_2nd"/>
    <property type="match status" value="1"/>
</dbReference>
<dbReference type="GO" id="GO:0003723">
    <property type="term" value="F:RNA binding"/>
    <property type="evidence" value="ECO:0007669"/>
    <property type="project" value="InterPro"/>
</dbReference>
<dbReference type="InterPro" id="IPR056248">
    <property type="entry name" value="RBD_DEAH11/12"/>
</dbReference>
<dbReference type="Gene3D" id="1.20.120.1080">
    <property type="match status" value="1"/>
</dbReference>
<dbReference type="InterPro" id="IPR056247">
    <property type="entry name" value="KH_DEAH11/12_2nd"/>
</dbReference>
<dbReference type="GO" id="GO:0003724">
    <property type="term" value="F:RNA helicase activity"/>
    <property type="evidence" value="ECO:0007669"/>
    <property type="project" value="UniProtKB-EC"/>
</dbReference>
<dbReference type="InterPro" id="IPR014001">
    <property type="entry name" value="Helicase_ATP-bd"/>
</dbReference>
<dbReference type="CDD" id="cd00105">
    <property type="entry name" value="KH-I"/>
    <property type="match status" value="1"/>
</dbReference>
<dbReference type="Pfam" id="PF00271">
    <property type="entry name" value="Helicase_C"/>
    <property type="match status" value="1"/>
</dbReference>
<keyword evidence="11" id="KW-0862">Zinc</keyword>
<dbReference type="SUPFAM" id="SSF57850">
    <property type="entry name" value="RING/U-box"/>
    <property type="match status" value="3"/>
</dbReference>
<dbReference type="InterPro" id="IPR017907">
    <property type="entry name" value="Znf_RING_CS"/>
</dbReference>
<dbReference type="InterPro" id="IPR001841">
    <property type="entry name" value="Znf_RING"/>
</dbReference>
<dbReference type="CDD" id="cd18791">
    <property type="entry name" value="SF2_C_RHA"/>
    <property type="match status" value="1"/>
</dbReference>
<dbReference type="SUPFAM" id="SSF54791">
    <property type="entry name" value="Eukaryotic type KH-domain (KH-domain type I)"/>
    <property type="match status" value="1"/>
</dbReference>
<comment type="similarity">
    <text evidence="1">Belongs to the DEAD box helicase family. DEAH subfamily.</text>
</comment>
<name>A0AAF0UVP7_SOLVR</name>
<dbReference type="InterPro" id="IPR001650">
    <property type="entry name" value="Helicase_C-like"/>
</dbReference>
<evidence type="ECO:0000256" key="12">
    <source>
        <dbReference type="ARBA" id="ARBA00022840"/>
    </source>
</evidence>
<dbReference type="SMART" id="SM00847">
    <property type="entry name" value="HA2"/>
    <property type="match status" value="1"/>
</dbReference>
<dbReference type="InterPro" id="IPR002867">
    <property type="entry name" value="IBR_dom"/>
</dbReference>
<dbReference type="PANTHER" id="PTHR18934:SF81">
    <property type="entry name" value="ATP-DEPENDENT RNA HELICASE DEAH11, CHLOROPLASTIC-RELATED"/>
    <property type="match status" value="1"/>
</dbReference>
<feature type="domain" description="Helicase C-terminal" evidence="17">
    <location>
        <begin position="446"/>
        <end position="612"/>
    </location>
</feature>
<dbReference type="Pfam" id="PF07717">
    <property type="entry name" value="OB_NTP_bind"/>
    <property type="match status" value="1"/>
</dbReference>
<dbReference type="Pfam" id="PF24475">
    <property type="entry name" value="RBD_DEAH11"/>
    <property type="match status" value="1"/>
</dbReference>
<evidence type="ECO:0000313" key="19">
    <source>
        <dbReference type="EMBL" id="WMV53307.1"/>
    </source>
</evidence>
<keyword evidence="20" id="KW-1185">Reference proteome</keyword>
<dbReference type="GO" id="GO:0005524">
    <property type="term" value="F:ATP binding"/>
    <property type="evidence" value="ECO:0007669"/>
    <property type="project" value="UniProtKB-KW"/>
</dbReference>
<evidence type="ECO:0000259" key="15">
    <source>
        <dbReference type="PROSITE" id="PS50089"/>
    </source>
</evidence>
<dbReference type="SUPFAM" id="SSF52540">
    <property type="entry name" value="P-loop containing nucleoside triphosphate hydrolases"/>
    <property type="match status" value="1"/>
</dbReference>
<keyword evidence="4" id="KW-0479">Metal-binding</keyword>
<evidence type="ECO:0000256" key="11">
    <source>
        <dbReference type="ARBA" id="ARBA00022833"/>
    </source>
</evidence>
<dbReference type="PROSITE" id="PS00690">
    <property type="entry name" value="DEAH_ATP_HELICASE"/>
    <property type="match status" value="1"/>
</dbReference>
<dbReference type="Pfam" id="PF00270">
    <property type="entry name" value="DEAD"/>
    <property type="match status" value="1"/>
</dbReference>
<reference evidence="19" key="1">
    <citation type="submission" date="2023-08" db="EMBL/GenBank/DDBJ databases">
        <title>A de novo genome assembly of Solanum verrucosum Schlechtendal, a Mexican diploid species geographically isolated from the other diploid A-genome species in potato relatives.</title>
        <authorList>
            <person name="Hosaka K."/>
        </authorList>
    </citation>
    <scope>NUCLEOTIDE SEQUENCE</scope>
    <source>
        <tissue evidence="19">Young leaves</tissue>
    </source>
</reference>
<dbReference type="Gene3D" id="1.20.120.1750">
    <property type="match status" value="1"/>
</dbReference>
<feature type="domain" description="Helicase ATP-binding" evidence="16">
    <location>
        <begin position="252"/>
        <end position="416"/>
    </location>
</feature>
<evidence type="ECO:0000256" key="10">
    <source>
        <dbReference type="ARBA" id="ARBA00022806"/>
    </source>
</evidence>
<comment type="catalytic activity">
    <reaction evidence="13">
        <text>ATP + H2O = ADP + phosphate + H(+)</text>
        <dbReference type="Rhea" id="RHEA:13065"/>
        <dbReference type="ChEBI" id="CHEBI:15377"/>
        <dbReference type="ChEBI" id="CHEBI:15378"/>
        <dbReference type="ChEBI" id="CHEBI:30616"/>
        <dbReference type="ChEBI" id="CHEBI:43474"/>
        <dbReference type="ChEBI" id="CHEBI:456216"/>
        <dbReference type="EC" id="3.6.4.13"/>
    </reaction>
</comment>
<dbReference type="InterPro" id="IPR011709">
    <property type="entry name" value="DEAD-box_helicase_OB_fold"/>
</dbReference>
<evidence type="ECO:0000256" key="3">
    <source>
        <dbReference type="ARBA" id="ARBA00022679"/>
    </source>
</evidence>
<dbReference type="PROSITE" id="PS00518">
    <property type="entry name" value="ZF_RING_1"/>
    <property type="match status" value="1"/>
</dbReference>
<dbReference type="Pfam" id="PF21010">
    <property type="entry name" value="HA2_C"/>
    <property type="match status" value="1"/>
</dbReference>
<dbReference type="Pfam" id="PF24637">
    <property type="entry name" value="RRM_DEAH11"/>
    <property type="match status" value="1"/>
</dbReference>
<dbReference type="InterPro" id="IPR007502">
    <property type="entry name" value="Helicase-assoc_dom"/>
</dbReference>
<dbReference type="PANTHER" id="PTHR18934">
    <property type="entry name" value="ATP-DEPENDENT RNA HELICASE"/>
    <property type="match status" value="1"/>
</dbReference>
<evidence type="ECO:0000256" key="14">
    <source>
        <dbReference type="PROSITE-ProRule" id="PRU00175"/>
    </source>
</evidence>
<dbReference type="CDD" id="cd22585">
    <property type="entry name" value="Rcat_RBR_DEAH12-like"/>
    <property type="match status" value="1"/>
</dbReference>
<dbReference type="InterPro" id="IPR027417">
    <property type="entry name" value="P-loop_NTPase"/>
</dbReference>
<keyword evidence="3" id="KW-0808">Transferase</keyword>
<dbReference type="EMBL" id="CP133622">
    <property type="protein sequence ID" value="WMV53307.1"/>
    <property type="molecule type" value="Genomic_DNA"/>
</dbReference>
<evidence type="ECO:0000256" key="4">
    <source>
        <dbReference type="ARBA" id="ARBA00022723"/>
    </source>
</evidence>
<feature type="domain" description="RING-type" evidence="18">
    <location>
        <begin position="1495"/>
        <end position="1703"/>
    </location>
</feature>
<keyword evidence="6" id="KW-0547">Nucleotide-binding</keyword>
<dbReference type="InterPro" id="IPR013083">
    <property type="entry name" value="Znf_RING/FYVE/PHD"/>
</dbReference>
<dbReference type="InterPro" id="IPR056244">
    <property type="entry name" value="RRM_DEAH11/12"/>
</dbReference>
<gene>
    <name evidence="19" type="ORF">MTR67_046692</name>
</gene>
<dbReference type="InterPro" id="IPR056246">
    <property type="entry name" value="KH_DEAH11/12_1st"/>
</dbReference>
<evidence type="ECO:0000313" key="20">
    <source>
        <dbReference type="Proteomes" id="UP001234989"/>
    </source>
</evidence>
<evidence type="ECO:0000256" key="1">
    <source>
        <dbReference type="ARBA" id="ARBA00008792"/>
    </source>
</evidence>
<sequence>MQKRVSCPVTQSGYGFHRNSPEFSKRKIPNFTIQLRATPMNWKLNWQHLNNLIAKLPFTPENPSVVDSSFIVGTLSYVEWYQTLEVMVKLWELRLSGGHCCNPILKAKVELPSDREELNERLKGVFLEKLNRLINGVLVQTWQKKLGFVIDEIEKISMLLKKPNRVGVYQELWKKKKGIEGERDLILLRIDEFKNGIKCIIDYLEDSKNYEDFKVFDFGEVIDWNRIHFIMMRECRRLDDGLPIYGFRQQILQQILSQQVTVLVGETGSGKSTQLVQFLADSGIAGNGSIVCTQPRKLAANSLASRVREESQECYDDCSISCNPPHSSCQQFDSKVIFMTDHCLLQHYMGDKTLSNISCIIVDEAHERSLNTDLLLALIKKLLHQRFDLRLIIMSATVDANQLAGYFFGCGTFHVAGRTFPVDIKYVPCEDDAHHAVGAIASYVHDVIKMVTEIDRTEGAGAILAFLTSQSEVEWACEQFKAPLAIALPLHGKLSYDDQNRVFFPYPGKRKVIFTTNLAETSLTIPGVKYVVDSGMVKESRFEPGSGMNVLRICSVSQSSANQRAGRAGRTEPGKCFRLYSQSDFEDMPRHQEPEIRKVHLGVAVLRILALGIKNVQDFDFVDAPSPKAIEMATRNLVQLGAVTQRDDASYELTAEGLKLVKLGIEPRLGKMILSCFDQRLGKEGVALAAVMANSSSIFCRVGSEGDKLKSDCRKVQFCHPSGDLFTLLSVYREWEIVPREKKNSWCWDNSINAKSMRRCHETVLEMEACLQNELNMILASYWRWHPQAHNKCDEVLQSIILSSLAENVAVYSGYDQLGYEVALSGKCVQLHPSCSLLNFGQRPRWVVFGDVLASANEYLVCVTAFEFSSLVSLTPAPLFDFLKMDALKLEKKVLTGFGVVLLKRFCGKSNSSINNLVSRIRTSYKDERIGIQVNVDENEVLLYASSRDMESVTFQVNDALEYESKLLRNECLEKCLFNGGSAASASVALFGAGAVIKHLELEKRCLTVDIFPSNGNAIDDKELLMCLERATSGNICMVHKYFGMGQDKEENKWGTVKFLTPDAAEQATLLNEVEFNGGFLKMVPSRSIHSSDQKMFRSVLKAKVSWPRRYSKGVGFLRCDPMDVPLILDDISDLMIGGNVIRCEASDKNPNNIVIARLDRDIAETEILEVLRATTNRRILDFFLVRGDSVENPPIATCEEALRKEISPFMPKKVPFVNSVRVQVFQPKLTEYFAKAAIIFDGSLHLEAAKALEQIDGMVLPGCLPWQKIRCERLFHSSVSCPAAVYHVIRNQLDSLLASLRRRKVGKCELQRNDNGSCTVRISATATKVVADLRRPLEQLMKGKIVDHVDITPKVVQLLFSREGSNIMRTIQRETGTYIYFDKHSLLVSIFGPLDNVDRAQHRFIGSLLALHENKQLEVHLRGGLLPHDLMKRVVQTFGPDLSALKEKVPGAEFSLNTKRHCIYINGTKDMKQSVEDIISEIAQRSFPTQTTGDDADCPVCLCELEDPYKLEACCHVFCRTCLLEQCESAIKSREGFPMCCLHQGCAEPILLADLKSLLSIEKLEELFRASLGAFVAANGSTYRFCPSPDCPSVYRIADPDMVGAPFACGACYVETCTSCHLEYHPYLSCETYQKVKDDPDCSLEEWSKGKDNVKKCPVCRFTIEKVDGCNHIECKCGKHVCWVCLLFFDTSDYCYDHLRSVHRSIT</sequence>
<dbReference type="PROSITE" id="PS50089">
    <property type="entry name" value="ZF_RING_2"/>
    <property type="match status" value="1"/>
</dbReference>
<dbReference type="PROSITE" id="PS51873">
    <property type="entry name" value="TRIAD"/>
    <property type="match status" value="1"/>
</dbReference>
<dbReference type="CDD" id="cd20335">
    <property type="entry name" value="BRcat_RBR"/>
    <property type="match status" value="1"/>
</dbReference>
<dbReference type="Gene3D" id="3.30.40.10">
    <property type="entry name" value="Zinc/RING finger domain, C3HC4 (zinc finger)"/>
    <property type="match status" value="1"/>
</dbReference>
<keyword evidence="12" id="KW-0067">ATP-binding</keyword>
<evidence type="ECO:0000256" key="5">
    <source>
        <dbReference type="ARBA" id="ARBA00022737"/>
    </source>
</evidence>
<evidence type="ECO:0000256" key="2">
    <source>
        <dbReference type="ARBA" id="ARBA00012552"/>
    </source>
</evidence>
<dbReference type="Proteomes" id="UP001234989">
    <property type="component" value="Chromosome 11"/>
</dbReference>
<dbReference type="GO" id="GO:0008270">
    <property type="term" value="F:zinc ion binding"/>
    <property type="evidence" value="ECO:0007669"/>
    <property type="project" value="UniProtKB-KW"/>
</dbReference>
<dbReference type="SMART" id="SM00490">
    <property type="entry name" value="HELICc"/>
    <property type="match status" value="1"/>
</dbReference>
<dbReference type="GO" id="GO:0016787">
    <property type="term" value="F:hydrolase activity"/>
    <property type="evidence" value="ECO:0007669"/>
    <property type="project" value="UniProtKB-KW"/>
</dbReference>
<evidence type="ECO:0000256" key="13">
    <source>
        <dbReference type="ARBA" id="ARBA00047984"/>
    </source>
</evidence>
<dbReference type="Gene3D" id="3.40.50.300">
    <property type="entry name" value="P-loop containing nucleotide triphosphate hydrolases"/>
    <property type="match status" value="2"/>
</dbReference>
<keyword evidence="5" id="KW-0677">Repeat</keyword>
<evidence type="ECO:0000256" key="6">
    <source>
        <dbReference type="ARBA" id="ARBA00022741"/>
    </source>
</evidence>
<dbReference type="InterPro" id="IPR036612">
    <property type="entry name" value="KH_dom_type_1_sf"/>
</dbReference>
<dbReference type="InterPro" id="IPR011545">
    <property type="entry name" value="DEAD/DEAH_box_helicase_dom"/>
</dbReference>
<dbReference type="InterPro" id="IPR044066">
    <property type="entry name" value="TRIAD_supradom"/>
</dbReference>
<dbReference type="FunFam" id="3.40.50.300:FF:001279">
    <property type="entry name" value="ATP-dependent RNA helicase DEAH12 chloroplastic"/>
    <property type="match status" value="1"/>
</dbReference>
<dbReference type="SMART" id="SM00647">
    <property type="entry name" value="IBR"/>
    <property type="match status" value="1"/>
</dbReference>
<evidence type="ECO:0000256" key="9">
    <source>
        <dbReference type="ARBA" id="ARBA00022801"/>
    </source>
</evidence>
<dbReference type="Pfam" id="PF26200">
    <property type="entry name" value="Rcat_RNF216"/>
    <property type="match status" value="1"/>
</dbReference>
<dbReference type="Pfam" id="PF01485">
    <property type="entry name" value="IBR"/>
    <property type="match status" value="1"/>
</dbReference>
<evidence type="ECO:0000259" key="16">
    <source>
        <dbReference type="PROSITE" id="PS51192"/>
    </source>
</evidence>
<dbReference type="FunFam" id="1.20.120.1750:FF:000020">
    <property type="entry name" value="ATP-dependent RNA helicase DEAH12 chloroplastic"/>
    <property type="match status" value="1"/>
</dbReference>
<dbReference type="SMART" id="SM00487">
    <property type="entry name" value="DEXDc"/>
    <property type="match status" value="1"/>
</dbReference>
<dbReference type="FunFam" id="3.40.50.300:FF:002114">
    <property type="entry name" value="ATP-dependent RNA helicase DEAH12 chloroplastic"/>
    <property type="match status" value="1"/>
</dbReference>
<proteinExistence type="inferred from homology"/>
<keyword evidence="9" id="KW-0378">Hydrolase</keyword>
<dbReference type="CDD" id="cd17917">
    <property type="entry name" value="DEXHc_RHA-like"/>
    <property type="match status" value="1"/>
</dbReference>
<dbReference type="FunFam" id="1.20.120.1080:FF:000033">
    <property type="entry name" value="RBR-type E3 ubiquitin transferase"/>
    <property type="match status" value="1"/>
</dbReference>
<dbReference type="PROSITE" id="PS51192">
    <property type="entry name" value="HELICASE_ATP_BIND_1"/>
    <property type="match status" value="1"/>
</dbReference>
<dbReference type="PROSITE" id="PS51194">
    <property type="entry name" value="HELICASE_CTER"/>
    <property type="match status" value="1"/>
</dbReference>
<evidence type="ECO:0000259" key="18">
    <source>
        <dbReference type="PROSITE" id="PS51873"/>
    </source>
</evidence>
<dbReference type="Pfam" id="PF24471">
    <property type="entry name" value="KH_DEAH11"/>
    <property type="match status" value="1"/>
</dbReference>
<dbReference type="Pfam" id="PF24638">
    <property type="entry name" value="KH_DEAH11_1st"/>
    <property type="match status" value="1"/>
</dbReference>
<dbReference type="InterPro" id="IPR002464">
    <property type="entry name" value="DNA/RNA_helicase_DEAH_CS"/>
</dbReference>
<feature type="domain" description="RING-type" evidence="15">
    <location>
        <begin position="1499"/>
        <end position="1541"/>
    </location>
</feature>
<keyword evidence="8" id="KW-0833">Ubl conjugation pathway</keyword>
<dbReference type="InterPro" id="IPR056245">
    <property type="entry name" value="KH_DEAH11/12"/>
</dbReference>
<dbReference type="EC" id="3.6.4.13" evidence="2"/>
<dbReference type="GO" id="GO:0016740">
    <property type="term" value="F:transferase activity"/>
    <property type="evidence" value="ECO:0007669"/>
    <property type="project" value="UniProtKB-KW"/>
</dbReference>
<evidence type="ECO:0000256" key="7">
    <source>
        <dbReference type="ARBA" id="ARBA00022771"/>
    </source>
</evidence>